<evidence type="ECO:0000259" key="6">
    <source>
        <dbReference type="Pfam" id="PF01266"/>
    </source>
</evidence>
<keyword evidence="2" id="KW-0285">Flavoprotein</keyword>
<dbReference type="Proteomes" id="UP000218896">
    <property type="component" value="Unassembled WGS sequence"/>
</dbReference>
<keyword evidence="8" id="KW-1185">Reference proteome</keyword>
<dbReference type="PANTHER" id="PTHR43104:SF4">
    <property type="entry name" value="L-2-HYDROXYGLUTARATE DEHYDROGENASE, MITOCHONDRIAL"/>
    <property type="match status" value="1"/>
</dbReference>
<proteinExistence type="inferred from homology"/>
<accession>A0A2A2F2C1</accession>
<dbReference type="PANTHER" id="PTHR43104">
    <property type="entry name" value="L-2-HYDROXYGLUTARATE DEHYDROGENASE, MITOCHONDRIAL"/>
    <property type="match status" value="1"/>
</dbReference>
<dbReference type="Gene3D" id="3.30.9.10">
    <property type="entry name" value="D-Amino Acid Oxidase, subunit A, domain 2"/>
    <property type="match status" value="1"/>
</dbReference>
<evidence type="ECO:0000313" key="8">
    <source>
        <dbReference type="Proteomes" id="UP000218896"/>
    </source>
</evidence>
<dbReference type="AlphaFoldDB" id="A0A2A2F2C1"/>
<evidence type="ECO:0000313" key="7">
    <source>
        <dbReference type="EMBL" id="PAU78752.1"/>
    </source>
</evidence>
<feature type="domain" description="FAD dependent oxidoreductase" evidence="6">
    <location>
        <begin position="7"/>
        <end position="360"/>
    </location>
</feature>
<comment type="caution">
    <text evidence="7">The sequence shown here is derived from an EMBL/GenBank/DDBJ whole genome shotgun (WGS) entry which is preliminary data.</text>
</comment>
<evidence type="ECO:0000256" key="5">
    <source>
        <dbReference type="ARBA" id="ARBA00037941"/>
    </source>
</evidence>
<dbReference type="InterPro" id="IPR006076">
    <property type="entry name" value="FAD-dep_OxRdtase"/>
</dbReference>
<reference evidence="7 8" key="1">
    <citation type="submission" date="2017-08" db="EMBL/GenBank/DDBJ databases">
        <title>Halovibrio sewagensis sp. nov., isolated from wastewater of high salinity.</title>
        <authorList>
            <person name="Dong X."/>
            <person name="Zhang G."/>
        </authorList>
    </citation>
    <scope>NUCLEOTIDE SEQUENCE [LARGE SCALE GENOMIC DNA]</scope>
    <source>
        <strain evidence="7 8">YL5-2</strain>
    </source>
</reference>
<dbReference type="EMBL" id="NSKD01000007">
    <property type="protein sequence ID" value="PAU78752.1"/>
    <property type="molecule type" value="Genomic_DNA"/>
</dbReference>
<evidence type="ECO:0000256" key="1">
    <source>
        <dbReference type="ARBA" id="ARBA00001974"/>
    </source>
</evidence>
<evidence type="ECO:0000256" key="4">
    <source>
        <dbReference type="ARBA" id="ARBA00023002"/>
    </source>
</evidence>
<dbReference type="Pfam" id="PF01266">
    <property type="entry name" value="DAO"/>
    <property type="match status" value="1"/>
</dbReference>
<keyword evidence="3" id="KW-0274">FAD</keyword>
<keyword evidence="4" id="KW-0560">Oxidoreductase</keyword>
<sequence length="366" mass="39554">MDSEQVDAVVIGAGVVGLAVGRALARAGHEVLVLERHAHPGEEVSSRNSEVIHAGIYYPPGSLKAELCREGQDRLYAFCERYAVPHRRCGKWLVATGEAEIPALERLRRNAADNDVALAWLSTREIAREPELHAAAGLASPMSGIVDSHAFMQALLGDMEAHGGWLVRQAPVERIETVQGRHRIQVGGEAPCELSAAIVVNAGGLGAVPVARRWEGMPEEAVPRQWFTKGHYFAYSGRHPFRRLIYPLPAEGGLGVHLTLDMAGQARFGPDAHWVDTLEWSVPESLATTFADAVRQWWPGVDPARLTPAYAGIRPRIHGPGDTPADFMIQGPGEHGLAGAVNLFGIESPGLTASLALADRVLQKLY</sequence>
<evidence type="ECO:0000256" key="3">
    <source>
        <dbReference type="ARBA" id="ARBA00022827"/>
    </source>
</evidence>
<name>A0A2A2F2C1_9GAMM</name>
<dbReference type="RefSeq" id="WP_095618322.1">
    <property type="nucleotide sequence ID" value="NZ_NSKD01000007.1"/>
</dbReference>
<dbReference type="SUPFAM" id="SSF51905">
    <property type="entry name" value="FAD/NAD(P)-binding domain"/>
    <property type="match status" value="1"/>
</dbReference>
<organism evidence="7 8">
    <name type="scientific">Halovibrio salipaludis</name>
    <dbReference type="NCBI Taxonomy" id="2032626"/>
    <lineage>
        <taxon>Bacteria</taxon>
        <taxon>Pseudomonadati</taxon>
        <taxon>Pseudomonadota</taxon>
        <taxon>Gammaproteobacteria</taxon>
        <taxon>Oceanospirillales</taxon>
        <taxon>Halomonadaceae</taxon>
        <taxon>Halovibrio</taxon>
    </lineage>
</organism>
<gene>
    <name evidence="7" type="ORF">CK501_13800</name>
</gene>
<dbReference type="GO" id="GO:0047545">
    <property type="term" value="F:(S)-2-hydroxyglutarate dehydrogenase activity"/>
    <property type="evidence" value="ECO:0007669"/>
    <property type="project" value="TreeGrafter"/>
</dbReference>
<comment type="cofactor">
    <cofactor evidence="1">
        <name>FAD</name>
        <dbReference type="ChEBI" id="CHEBI:57692"/>
    </cofactor>
</comment>
<dbReference type="InterPro" id="IPR036188">
    <property type="entry name" value="FAD/NAD-bd_sf"/>
</dbReference>
<dbReference type="OrthoDB" id="9801699at2"/>
<comment type="similarity">
    <text evidence="5">Belongs to the L2HGDH family.</text>
</comment>
<dbReference type="Gene3D" id="3.50.50.60">
    <property type="entry name" value="FAD/NAD(P)-binding domain"/>
    <property type="match status" value="1"/>
</dbReference>
<evidence type="ECO:0000256" key="2">
    <source>
        <dbReference type="ARBA" id="ARBA00022630"/>
    </source>
</evidence>
<protein>
    <submittedName>
        <fullName evidence="7">FAD-dependent oxidoreductase</fullName>
    </submittedName>
</protein>